<name>A0ABR2ZLX9_9AGAR</name>
<organism evidence="3 4">
    <name type="scientific">Marasmius tenuissimus</name>
    <dbReference type="NCBI Taxonomy" id="585030"/>
    <lineage>
        <taxon>Eukaryota</taxon>
        <taxon>Fungi</taxon>
        <taxon>Dikarya</taxon>
        <taxon>Basidiomycota</taxon>
        <taxon>Agaricomycotina</taxon>
        <taxon>Agaricomycetes</taxon>
        <taxon>Agaricomycetidae</taxon>
        <taxon>Agaricales</taxon>
        <taxon>Marasmiineae</taxon>
        <taxon>Marasmiaceae</taxon>
        <taxon>Marasmius</taxon>
    </lineage>
</organism>
<accession>A0ABR2ZLX9</accession>
<dbReference type="EMBL" id="JBBXMP010000135">
    <property type="protein sequence ID" value="KAL0061437.1"/>
    <property type="molecule type" value="Genomic_DNA"/>
</dbReference>
<sequence length="995" mass="96209">MITKRIILILSCSVPAILSIPLAGRHDSRDLGAIGGAVGNIVSGEPCDESTTSTTMAGEPTRKVKARVGMFQVPGPQQAPPRSGLAMEVLEALVLLAHLLGEVTNEPTSTPCEESTTSTNIAGESAHATEDTSAWALSTTTPTSTAKESTGWFGSADSGATISVGIVGVPDGAGKDLTSLIGEATIATVLEVNSAVGVPESAVGEATSVITGVTRILNTASLGEAVIASVQGVIGGPVGDVTTAAGYAIISVGDEVATPFVTITSLVTSVTRAIGEITDDVPPTGTLGSFVAEWLIRLSSPGASIGNVQSVAGTLTSDVESVETDATSIIGDIAGSVVPTSTLGDIVAGATGDSTSVIGDVTRTLVSVDVEITRLGEAIVTSVQGVIGQATSIFGTLTSDLAGTAAEATSVVGDVTGTIVPTSTLGNVVIGAAEDLTRVVGGATGGLTSVVAEATSVGEGIVSSVQGVGEATSTLGGLIGDVTGTVEGVSSVVGDQVTTGGLPTITIASILSPLVATMTSAIGEITNNIPLTDSLGGVGTEVTNAIGAERTGFGVVGTLTSDLSGVVADVTSIIGNSAGITVPMGSPGNIGTGTNGDLTSAVKEATGVAVGATSIPISATADITIVGEIVVSSVQGAIGQVTSTARDFVGDKIGAAGGAITLIADQVATEGLPSITITSVSSSVTSMIGEIMHDIPPTGTLGSVATQVTGVLEGVAGEGTGATQDIVGTLTSYLSGGAVADATAITGNIVDTTAVSTSSVGDLVPSTVGAIGTAAGDATGIVQGGDLSSIAAGTSGTVGGYVGGIVTTMVPVNVLTDLDDPTGVLDATTSILTSTIGDTTDAVGDFTGTPILTDTLGSLVTEPTDAGGLVTTASGGPSTVSIVLSSLMSDVAGIVGEIASGTVPIITFEPVIAGATRTVQSVADLGTATDTLNSVVASATSGVGGDIGGATPVIILATAIVNIPGTADSAAGAMVGSLQSATGESSDLSAVTMHQ</sequence>
<keyword evidence="4" id="KW-1185">Reference proteome</keyword>
<evidence type="ECO:0000313" key="3">
    <source>
        <dbReference type="EMBL" id="KAL0061437.1"/>
    </source>
</evidence>
<comment type="caution">
    <text evidence="3">The sequence shown here is derived from an EMBL/GenBank/DDBJ whole genome shotgun (WGS) entry which is preliminary data.</text>
</comment>
<keyword evidence="2" id="KW-0732">Signal</keyword>
<evidence type="ECO:0000256" key="2">
    <source>
        <dbReference type="SAM" id="SignalP"/>
    </source>
</evidence>
<protein>
    <submittedName>
        <fullName evidence="3">Uncharacterized protein</fullName>
    </submittedName>
</protein>
<feature type="region of interest" description="Disordered" evidence="1">
    <location>
        <begin position="125"/>
        <end position="152"/>
    </location>
</feature>
<proteinExistence type="predicted"/>
<feature type="chain" id="PRO_5046971977" evidence="2">
    <location>
        <begin position="20"/>
        <end position="995"/>
    </location>
</feature>
<reference evidence="3 4" key="1">
    <citation type="submission" date="2024-05" db="EMBL/GenBank/DDBJ databases">
        <title>A draft genome resource for the thread blight pathogen Marasmius tenuissimus strain MS-2.</title>
        <authorList>
            <person name="Yulfo-Soto G.E."/>
            <person name="Baruah I.K."/>
            <person name="Amoako-Attah I."/>
            <person name="Bukari Y."/>
            <person name="Meinhardt L.W."/>
            <person name="Bailey B.A."/>
            <person name="Cohen S.P."/>
        </authorList>
    </citation>
    <scope>NUCLEOTIDE SEQUENCE [LARGE SCALE GENOMIC DNA]</scope>
    <source>
        <strain evidence="3 4">MS-2</strain>
    </source>
</reference>
<gene>
    <name evidence="3" type="ORF">AAF712_011731</name>
</gene>
<feature type="signal peptide" evidence="2">
    <location>
        <begin position="1"/>
        <end position="19"/>
    </location>
</feature>
<feature type="compositionally biased region" description="Low complexity" evidence="1">
    <location>
        <begin position="132"/>
        <end position="150"/>
    </location>
</feature>
<evidence type="ECO:0000256" key="1">
    <source>
        <dbReference type="SAM" id="MobiDB-lite"/>
    </source>
</evidence>
<evidence type="ECO:0000313" key="4">
    <source>
        <dbReference type="Proteomes" id="UP001437256"/>
    </source>
</evidence>
<dbReference type="Proteomes" id="UP001437256">
    <property type="component" value="Unassembled WGS sequence"/>
</dbReference>